<gene>
    <name evidence="2" type="ORF">FA047_17285</name>
</gene>
<comment type="caution">
    <text evidence="2">The sequence shown here is derived from an EMBL/GenBank/DDBJ whole genome shotgun (WGS) entry which is preliminary data.</text>
</comment>
<protein>
    <submittedName>
        <fullName evidence="2">Conjugal transfer protein TraI</fullName>
    </submittedName>
</protein>
<organism evidence="2 3">
    <name type="scientific">Pedobacter frigoris</name>
    <dbReference type="NCBI Taxonomy" id="2571272"/>
    <lineage>
        <taxon>Bacteria</taxon>
        <taxon>Pseudomonadati</taxon>
        <taxon>Bacteroidota</taxon>
        <taxon>Sphingobacteriia</taxon>
        <taxon>Sphingobacteriales</taxon>
        <taxon>Sphingobacteriaceae</taxon>
        <taxon>Pedobacter</taxon>
    </lineage>
</organism>
<dbReference type="Proteomes" id="UP000307244">
    <property type="component" value="Unassembled WGS sequence"/>
</dbReference>
<reference evidence="2 3" key="1">
    <citation type="submission" date="2019-04" db="EMBL/GenBank/DDBJ databases">
        <title>Pedobacter sp. RP-3-15 sp. nov., isolated from Arctic soil.</title>
        <authorList>
            <person name="Dahal R.H."/>
            <person name="Kim D.-U."/>
        </authorList>
    </citation>
    <scope>NUCLEOTIDE SEQUENCE [LARGE SCALE GENOMIC DNA]</scope>
    <source>
        <strain evidence="2 3">RP-3-15</strain>
    </source>
</reference>
<sequence>MKIFKKMKKFMVILPLSTMTLFVALPVGANAQVAVLEVIKAGVKKVIKAMDLKVQRLQNETIWLQNAQKVLENQLSKLKLTEISDWTQKQKELYSRYYEELWKVKSAIVYYKQLKELSARQLDIVEEYRWAWSLFNKSGHFSVDELSSMEKVYSGILTESVKNVDQILVVVNSFKTQMGDGARLELISEAAKEMDRNWSDLKRFNRENSLLSIQRAKSVDEAAKLRELYGIEN</sequence>
<evidence type="ECO:0000313" key="3">
    <source>
        <dbReference type="Proteomes" id="UP000307244"/>
    </source>
</evidence>
<dbReference type="EMBL" id="SWBQ01000005">
    <property type="protein sequence ID" value="TKC04337.1"/>
    <property type="molecule type" value="Genomic_DNA"/>
</dbReference>
<feature type="chain" id="PRO_5020602629" evidence="1">
    <location>
        <begin position="32"/>
        <end position="233"/>
    </location>
</feature>
<keyword evidence="3" id="KW-1185">Reference proteome</keyword>
<dbReference type="RefSeq" id="WP_136837330.1">
    <property type="nucleotide sequence ID" value="NZ_SWBQ01000005.1"/>
</dbReference>
<feature type="signal peptide" evidence="1">
    <location>
        <begin position="1"/>
        <end position="31"/>
    </location>
</feature>
<proteinExistence type="predicted"/>
<name>A0A4U1CI63_9SPHI</name>
<keyword evidence="1" id="KW-0732">Signal</keyword>
<dbReference type="OrthoDB" id="793529at2"/>
<accession>A0A4U1CI63</accession>
<dbReference type="AlphaFoldDB" id="A0A4U1CI63"/>
<evidence type="ECO:0000313" key="2">
    <source>
        <dbReference type="EMBL" id="TKC04337.1"/>
    </source>
</evidence>
<evidence type="ECO:0000256" key="1">
    <source>
        <dbReference type="SAM" id="SignalP"/>
    </source>
</evidence>